<dbReference type="Proteomes" id="UP000006334">
    <property type="component" value="Unassembled WGS sequence"/>
</dbReference>
<dbReference type="OrthoDB" id="5771927at2"/>
<evidence type="ECO:0008006" key="5">
    <source>
        <dbReference type="Google" id="ProtNLM"/>
    </source>
</evidence>
<dbReference type="RefSeq" id="WP_008845521.1">
    <property type="nucleotide sequence ID" value="NZ_BAEN01000059.1"/>
</dbReference>
<gene>
    <name evidence="3" type="ORF">GLIP_3095</name>
</gene>
<reference evidence="3 4" key="1">
    <citation type="journal article" date="2017" name="Antonie Van Leeuwenhoek">
        <title>Rhizobium rhizosphaerae sp. nov., a novel species isolated from rice rhizosphere.</title>
        <authorList>
            <person name="Zhao J.J."/>
            <person name="Zhang J."/>
            <person name="Zhang R.J."/>
            <person name="Zhang C.W."/>
            <person name="Yin H.Q."/>
            <person name="Zhang X.X."/>
        </authorList>
    </citation>
    <scope>NUCLEOTIDE SEQUENCE [LARGE SCALE GENOMIC DNA]</scope>
    <source>
        <strain evidence="3 4">E3</strain>
    </source>
</reference>
<feature type="region of interest" description="Disordered" evidence="1">
    <location>
        <begin position="1"/>
        <end position="58"/>
    </location>
</feature>
<keyword evidence="2" id="KW-0472">Membrane</keyword>
<keyword evidence="2" id="KW-0812">Transmembrane</keyword>
<keyword evidence="4" id="KW-1185">Reference proteome</keyword>
<comment type="caution">
    <text evidence="3">The sequence shown here is derived from an EMBL/GenBank/DDBJ whole genome shotgun (WGS) entry which is preliminary data.</text>
</comment>
<protein>
    <recommendedName>
        <fullName evidence="5">DUF883 domain-containing protein</fullName>
    </recommendedName>
</protein>
<sequence length="105" mass="11059">MASQAPSVSNKVKENVTESGTPIADKVTDALHHSVDSLSKHAAKTEEKVRDSASASAETIAEKQQQAIKYWDSSAVGKFTKENPVATAGIAFAAGMALAAFLKRK</sequence>
<dbReference type="EMBL" id="BAEN01000059">
    <property type="protein sequence ID" value="GAC15716.1"/>
    <property type="molecule type" value="Genomic_DNA"/>
</dbReference>
<organism evidence="3 4">
    <name type="scientific">Aliiglaciecola lipolytica E3</name>
    <dbReference type="NCBI Taxonomy" id="1127673"/>
    <lineage>
        <taxon>Bacteria</taxon>
        <taxon>Pseudomonadati</taxon>
        <taxon>Pseudomonadota</taxon>
        <taxon>Gammaproteobacteria</taxon>
        <taxon>Alteromonadales</taxon>
        <taxon>Alteromonadaceae</taxon>
        <taxon>Aliiglaciecola</taxon>
    </lineage>
</organism>
<evidence type="ECO:0000313" key="4">
    <source>
        <dbReference type="Proteomes" id="UP000006334"/>
    </source>
</evidence>
<feature type="transmembrane region" description="Helical" evidence="2">
    <location>
        <begin position="85"/>
        <end position="102"/>
    </location>
</feature>
<evidence type="ECO:0000256" key="1">
    <source>
        <dbReference type="SAM" id="MobiDB-lite"/>
    </source>
</evidence>
<proteinExistence type="predicted"/>
<dbReference type="STRING" id="1127673.GLIP_3095"/>
<name>K6XVM5_9ALTE</name>
<keyword evidence="2" id="KW-1133">Transmembrane helix</keyword>
<evidence type="ECO:0000256" key="2">
    <source>
        <dbReference type="SAM" id="Phobius"/>
    </source>
</evidence>
<feature type="compositionally biased region" description="Polar residues" evidence="1">
    <location>
        <begin position="1"/>
        <end position="10"/>
    </location>
</feature>
<dbReference type="AlphaFoldDB" id="K6XVM5"/>
<evidence type="ECO:0000313" key="3">
    <source>
        <dbReference type="EMBL" id="GAC15716.1"/>
    </source>
</evidence>
<accession>K6XVM5</accession>
<dbReference type="eggNOG" id="ENOG50330HH">
    <property type="taxonomic scope" value="Bacteria"/>
</dbReference>
<feature type="compositionally biased region" description="Basic and acidic residues" evidence="1">
    <location>
        <begin position="26"/>
        <end position="51"/>
    </location>
</feature>